<reference evidence="1 2" key="1">
    <citation type="journal article" date="2005" name="J. Bacteriol.">
        <title>Insights into genome plasticity and pathogenicity of the plant pathogenic Bacterium Xanthomonas campestris pv. vesicatoria revealed by the complete genome sequence.</title>
        <authorList>
            <person name="Thieme F."/>
            <person name="Koebnik R."/>
            <person name="Bekel T."/>
            <person name="Berger C."/>
            <person name="Boch J."/>
            <person name="Buettner D."/>
            <person name="Caldana C."/>
            <person name="Gaigalat L."/>
            <person name="Goesmann A."/>
            <person name="Kay S."/>
            <person name="Kirchner O."/>
            <person name="Lanz C."/>
            <person name="Linke B."/>
            <person name="McHardy A.C."/>
            <person name="Meyer F."/>
            <person name="Mittenhuber G."/>
            <person name="Nies D.H."/>
            <person name="Niesbach-Kloesgen U."/>
            <person name="Patschkowski T."/>
            <person name="Rueckert C."/>
            <person name="Rupp O."/>
            <person name="Schneicker S."/>
            <person name="Schuster S.C."/>
            <person name="Vorhoelter F.J."/>
            <person name="Weber E."/>
            <person name="Puehler A."/>
            <person name="Bonas U."/>
            <person name="Bartels D."/>
            <person name="Kaiser O."/>
        </authorList>
    </citation>
    <scope>NUCLEOTIDE SEQUENCE [LARGE SCALE GENOMIC DNA]</scope>
    <source>
        <strain evidence="1 2">85-10</strain>
    </source>
</reference>
<gene>
    <name evidence="1" type="ordered locus">XCV3205</name>
</gene>
<proteinExistence type="predicted"/>
<dbReference type="AlphaFoldDB" id="Q3BQM7"/>
<organism evidence="2">
    <name type="scientific">Xanthomonas euvesicatoria pv. vesicatoria (strain 85-10)</name>
    <name type="common">Xanthomonas campestris pv. vesicatoria</name>
    <dbReference type="NCBI Taxonomy" id="316273"/>
    <lineage>
        <taxon>Bacteria</taxon>
        <taxon>Pseudomonadati</taxon>
        <taxon>Pseudomonadota</taxon>
        <taxon>Gammaproteobacteria</taxon>
        <taxon>Lysobacterales</taxon>
        <taxon>Lysobacteraceae</taxon>
        <taxon>Xanthomonas</taxon>
    </lineage>
</organism>
<accession>Q3BQM7</accession>
<evidence type="ECO:0000313" key="2">
    <source>
        <dbReference type="Proteomes" id="UP000007069"/>
    </source>
</evidence>
<evidence type="ECO:0000313" key="1">
    <source>
        <dbReference type="EMBL" id="CAJ24936.1"/>
    </source>
</evidence>
<protein>
    <submittedName>
        <fullName evidence="1">Uncharacterized protein</fullName>
    </submittedName>
</protein>
<dbReference type="KEGG" id="xcv:XCV3205"/>
<dbReference type="EMBL" id="AM039952">
    <property type="protein sequence ID" value="CAJ24936.1"/>
    <property type="molecule type" value="Genomic_DNA"/>
</dbReference>
<sequence length="56" mass="6253">MQHFQAKADFASQQFAQYALRARLLPSARTIENVAAAPVRPGVVQESPLRLRIFGE</sequence>
<name>Q3BQM7_XANE5</name>
<dbReference type="Proteomes" id="UP000007069">
    <property type="component" value="Chromosome"/>
</dbReference>
<dbReference type="HOGENOM" id="CLU_3013208_0_0_6"/>